<evidence type="ECO:0000256" key="1">
    <source>
        <dbReference type="SAM" id="Phobius"/>
    </source>
</evidence>
<name>A0A7S8FB67_9BACT</name>
<proteinExistence type="predicted"/>
<feature type="transmembrane region" description="Helical" evidence="1">
    <location>
        <begin position="7"/>
        <end position="27"/>
    </location>
</feature>
<keyword evidence="1" id="KW-0472">Membrane</keyword>
<dbReference type="Proteomes" id="UP000593737">
    <property type="component" value="Chromosome"/>
</dbReference>
<feature type="transmembrane region" description="Helical" evidence="1">
    <location>
        <begin position="33"/>
        <end position="57"/>
    </location>
</feature>
<gene>
    <name evidence="2" type="ORF">Nkreftii_000316</name>
</gene>
<keyword evidence="1" id="KW-0812">Transmembrane</keyword>
<organism evidence="2 3">
    <name type="scientific">Candidatus Nitrospira kreftii</name>
    <dbReference type="NCBI Taxonomy" id="2652173"/>
    <lineage>
        <taxon>Bacteria</taxon>
        <taxon>Pseudomonadati</taxon>
        <taxon>Nitrospirota</taxon>
        <taxon>Nitrospiria</taxon>
        <taxon>Nitrospirales</taxon>
        <taxon>Nitrospiraceae</taxon>
        <taxon>Nitrospira</taxon>
    </lineage>
</organism>
<dbReference type="EMBL" id="CP047423">
    <property type="protein sequence ID" value="QPD02542.1"/>
    <property type="molecule type" value="Genomic_DNA"/>
</dbReference>
<reference evidence="2 3" key="1">
    <citation type="journal article" date="2020" name="ISME J.">
        <title>Enrichment and physiological characterization of a novel comammox Nitrospira indicates ammonium inhibition of complete nitrification.</title>
        <authorList>
            <person name="Sakoula D."/>
            <person name="Koch H."/>
            <person name="Frank J."/>
            <person name="Jetten M.S.M."/>
            <person name="van Kessel M.A.H.J."/>
            <person name="Lucker S."/>
        </authorList>
    </citation>
    <scope>NUCLEOTIDE SEQUENCE [LARGE SCALE GENOMIC DNA]</scope>
    <source>
        <strain evidence="2">Comreactor17</strain>
    </source>
</reference>
<evidence type="ECO:0000313" key="3">
    <source>
        <dbReference type="Proteomes" id="UP000593737"/>
    </source>
</evidence>
<protein>
    <submittedName>
        <fullName evidence="2">Uncharacterized protein</fullName>
    </submittedName>
</protein>
<dbReference type="KEGG" id="nkf:Nkreftii_000316"/>
<sequence length="67" mass="7356">MVMVKVLKIIGLIWAFLGAANIVLGMYSSRTAMGLPTFGIMFSVALFVFPGLIMYGIGEWNSRKLRG</sequence>
<evidence type="ECO:0000313" key="2">
    <source>
        <dbReference type="EMBL" id="QPD02542.1"/>
    </source>
</evidence>
<keyword evidence="1" id="KW-1133">Transmembrane helix</keyword>
<accession>A0A7S8FB67</accession>
<dbReference type="AlphaFoldDB" id="A0A7S8FB67"/>